<comment type="caution">
    <text evidence="1">The sequence shown here is derived from an EMBL/GenBank/DDBJ whole genome shotgun (WGS) entry which is preliminary data.</text>
</comment>
<keyword evidence="2" id="KW-1185">Reference proteome</keyword>
<dbReference type="EMBL" id="JABBWD010000036">
    <property type="protein sequence ID" value="KAG1775115.1"/>
    <property type="molecule type" value="Genomic_DNA"/>
</dbReference>
<evidence type="ECO:0000313" key="2">
    <source>
        <dbReference type="Proteomes" id="UP000714275"/>
    </source>
</evidence>
<proteinExistence type="predicted"/>
<gene>
    <name evidence="1" type="ORF">EV702DRAFT_1199714</name>
</gene>
<dbReference type="OrthoDB" id="2679800at2759"/>
<reference evidence="1" key="1">
    <citation type="journal article" date="2020" name="New Phytol.">
        <title>Comparative genomics reveals dynamic genome evolution in host specialist ectomycorrhizal fungi.</title>
        <authorList>
            <person name="Lofgren L.A."/>
            <person name="Nguyen N.H."/>
            <person name="Vilgalys R."/>
            <person name="Ruytinx J."/>
            <person name="Liao H.L."/>
            <person name="Branco S."/>
            <person name="Kuo A."/>
            <person name="LaButti K."/>
            <person name="Lipzen A."/>
            <person name="Andreopoulos W."/>
            <person name="Pangilinan J."/>
            <person name="Riley R."/>
            <person name="Hundley H."/>
            <person name="Na H."/>
            <person name="Barry K."/>
            <person name="Grigoriev I.V."/>
            <person name="Stajich J.E."/>
            <person name="Kennedy P.G."/>
        </authorList>
    </citation>
    <scope>NUCLEOTIDE SEQUENCE</scope>
    <source>
        <strain evidence="1">DOB743</strain>
    </source>
</reference>
<accession>A0A9P6ZRW5</accession>
<sequence>MAPMVTPKLRVFTHEGQIFTSLNVSFLPATITPIPRPWNPALESDSSPDNIKDALTTQWAYETRPWFPLIATSPDFSGAVFACLNHSLYSLPIESTPVTSTLLNPFKSYKKHPKN</sequence>
<protein>
    <submittedName>
        <fullName evidence="1">Uncharacterized protein</fullName>
    </submittedName>
</protein>
<dbReference type="Proteomes" id="UP000714275">
    <property type="component" value="Unassembled WGS sequence"/>
</dbReference>
<evidence type="ECO:0000313" key="1">
    <source>
        <dbReference type="EMBL" id="KAG1775115.1"/>
    </source>
</evidence>
<organism evidence="1 2">
    <name type="scientific">Suillus placidus</name>
    <dbReference type="NCBI Taxonomy" id="48579"/>
    <lineage>
        <taxon>Eukaryota</taxon>
        <taxon>Fungi</taxon>
        <taxon>Dikarya</taxon>
        <taxon>Basidiomycota</taxon>
        <taxon>Agaricomycotina</taxon>
        <taxon>Agaricomycetes</taxon>
        <taxon>Agaricomycetidae</taxon>
        <taxon>Boletales</taxon>
        <taxon>Suillineae</taxon>
        <taxon>Suillaceae</taxon>
        <taxon>Suillus</taxon>
    </lineage>
</organism>
<name>A0A9P6ZRW5_9AGAM</name>
<dbReference type="AlphaFoldDB" id="A0A9P6ZRW5"/>